<feature type="transmembrane region" description="Helical" evidence="1">
    <location>
        <begin position="265"/>
        <end position="282"/>
    </location>
</feature>
<sequence>MPTIRLPAIKPRTELLLLAGYILAFTLPVILSSVGQDFVYASDFYAMIPVYSFAADFIRSHWSIPVWNPYTGTGMPVIGDPLSGVLNPFLMIPVILFGTAIGLRLVLAEVILLSGFAMWQLLKGMRITGWPRVWGSMLYASSGVVVGRIASGQLEQIFAFPTIPILILAAIQIRLSARQIAAASAALAFMLYAGAVYHVWHGLIIFGAARFYVFLTEPRERGRTAASFLLVIGGFIALGSVKLYDFMIRTLPLFVRTIPDSRLGSLHFPFSLIPFLVPWRVSFYQREPFISFFNFHYFWHEYFAYISPFPFLLAGACIPLLRKRTVRIMLFLIFVAVLYIANGYPYSPFYWLAELVPQVMVFRTPMRMYMPLTVLVVAFLGVCARRIFSPGMPRKIKSGAAGIMLLSLISVMPVAYNTFRRSFEPANSEYREVARELRSRDGGDYYVATLMCCIQGYMVEEGIPVINYYYGWTPKGSALLSMPDGTSINREELERTRPKYVVTLSTMKDMSAYRYGLFFRRGTTIVWKTEDVQYTPYD</sequence>
<feature type="transmembrane region" description="Helical" evidence="1">
    <location>
        <begin position="302"/>
        <end position="321"/>
    </location>
</feature>
<dbReference type="AlphaFoldDB" id="A0A1F5YUW2"/>
<dbReference type="STRING" id="1798374.A2Z33_04690"/>
<dbReference type="Proteomes" id="UP000178448">
    <property type="component" value="Unassembled WGS sequence"/>
</dbReference>
<evidence type="ECO:0008006" key="4">
    <source>
        <dbReference type="Google" id="ProtNLM"/>
    </source>
</evidence>
<protein>
    <recommendedName>
        <fullName evidence="4">Glycosyltransferase RgtA/B/C/D-like domain-containing protein</fullName>
    </recommendedName>
</protein>
<feature type="transmembrane region" description="Helical" evidence="1">
    <location>
        <begin position="328"/>
        <end position="346"/>
    </location>
</feature>
<feature type="transmembrane region" description="Helical" evidence="1">
    <location>
        <begin position="15"/>
        <end position="35"/>
    </location>
</feature>
<evidence type="ECO:0000256" key="1">
    <source>
        <dbReference type="SAM" id="Phobius"/>
    </source>
</evidence>
<accession>A0A1F5YUW2</accession>
<keyword evidence="1" id="KW-0812">Transmembrane</keyword>
<evidence type="ECO:0000313" key="2">
    <source>
        <dbReference type="EMBL" id="OGG03757.1"/>
    </source>
</evidence>
<feature type="transmembrane region" description="Helical" evidence="1">
    <location>
        <begin position="157"/>
        <end position="177"/>
    </location>
</feature>
<gene>
    <name evidence="2" type="ORF">A2Z33_04690</name>
</gene>
<feature type="transmembrane region" description="Helical" evidence="1">
    <location>
        <begin position="189"/>
        <end position="213"/>
    </location>
</feature>
<proteinExistence type="predicted"/>
<dbReference type="EMBL" id="MFJD01000006">
    <property type="protein sequence ID" value="OGG03757.1"/>
    <property type="molecule type" value="Genomic_DNA"/>
</dbReference>
<feature type="transmembrane region" description="Helical" evidence="1">
    <location>
        <begin position="400"/>
        <end position="419"/>
    </location>
</feature>
<feature type="transmembrane region" description="Helical" evidence="1">
    <location>
        <begin position="89"/>
        <end position="112"/>
    </location>
</feature>
<keyword evidence="1" id="KW-0472">Membrane</keyword>
<reference evidence="2 3" key="1">
    <citation type="journal article" date="2016" name="Nat. Commun.">
        <title>Thousands of microbial genomes shed light on interconnected biogeochemical processes in an aquifer system.</title>
        <authorList>
            <person name="Anantharaman K."/>
            <person name="Brown C.T."/>
            <person name="Hug L.A."/>
            <person name="Sharon I."/>
            <person name="Castelle C.J."/>
            <person name="Probst A.J."/>
            <person name="Thomas B.C."/>
            <person name="Singh A."/>
            <person name="Wilkins M.J."/>
            <person name="Karaoz U."/>
            <person name="Brodie E.L."/>
            <person name="Williams K.H."/>
            <person name="Hubbard S.S."/>
            <person name="Banfield J.F."/>
        </authorList>
    </citation>
    <scope>NUCLEOTIDE SEQUENCE [LARGE SCALE GENOMIC DNA]</scope>
</reference>
<comment type="caution">
    <text evidence="2">The sequence shown here is derived from an EMBL/GenBank/DDBJ whole genome shotgun (WGS) entry which is preliminary data.</text>
</comment>
<feature type="transmembrane region" description="Helical" evidence="1">
    <location>
        <begin position="366"/>
        <end position="388"/>
    </location>
</feature>
<feature type="transmembrane region" description="Helical" evidence="1">
    <location>
        <begin position="225"/>
        <end position="244"/>
    </location>
</feature>
<organism evidence="2 3">
    <name type="scientific">Candidatus Gottesmanbacteria bacterium RBG_16_52_11</name>
    <dbReference type="NCBI Taxonomy" id="1798374"/>
    <lineage>
        <taxon>Bacteria</taxon>
        <taxon>Candidatus Gottesmaniibacteriota</taxon>
    </lineage>
</organism>
<name>A0A1F5YUW2_9BACT</name>
<evidence type="ECO:0000313" key="3">
    <source>
        <dbReference type="Proteomes" id="UP000178448"/>
    </source>
</evidence>
<keyword evidence="1" id="KW-1133">Transmembrane helix</keyword>
<feature type="transmembrane region" description="Helical" evidence="1">
    <location>
        <begin position="133"/>
        <end position="151"/>
    </location>
</feature>